<evidence type="ECO:0000313" key="5">
    <source>
        <dbReference type="EMBL" id="KAH7094282.1"/>
    </source>
</evidence>
<dbReference type="Gene3D" id="1.25.40.20">
    <property type="entry name" value="Ankyrin repeat-containing domain"/>
    <property type="match status" value="1"/>
</dbReference>
<organism evidence="5 6">
    <name type="scientific">Paraphoma chrysanthemicola</name>
    <dbReference type="NCBI Taxonomy" id="798071"/>
    <lineage>
        <taxon>Eukaryota</taxon>
        <taxon>Fungi</taxon>
        <taxon>Dikarya</taxon>
        <taxon>Ascomycota</taxon>
        <taxon>Pezizomycotina</taxon>
        <taxon>Dothideomycetes</taxon>
        <taxon>Pleosporomycetidae</taxon>
        <taxon>Pleosporales</taxon>
        <taxon>Pleosporineae</taxon>
        <taxon>Phaeosphaeriaceae</taxon>
        <taxon>Paraphoma</taxon>
    </lineage>
</organism>
<evidence type="ECO:0000256" key="2">
    <source>
        <dbReference type="ARBA" id="ARBA00023043"/>
    </source>
</evidence>
<dbReference type="InterPro" id="IPR002110">
    <property type="entry name" value="Ankyrin_rpt"/>
</dbReference>
<keyword evidence="6" id="KW-1185">Reference proteome</keyword>
<comment type="caution">
    <text evidence="5">The sequence shown here is derived from an EMBL/GenBank/DDBJ whole genome shotgun (WGS) entry which is preliminary data.</text>
</comment>
<dbReference type="PANTHER" id="PTHR24173:SF74">
    <property type="entry name" value="ANKYRIN REPEAT DOMAIN-CONTAINING PROTEIN 16"/>
    <property type="match status" value="1"/>
</dbReference>
<evidence type="ECO:0000256" key="4">
    <source>
        <dbReference type="SAM" id="MobiDB-lite"/>
    </source>
</evidence>
<gene>
    <name evidence="5" type="ORF">FB567DRAFT_542756</name>
</gene>
<dbReference type="EMBL" id="JAGMVJ010000001">
    <property type="protein sequence ID" value="KAH7094282.1"/>
    <property type="molecule type" value="Genomic_DNA"/>
</dbReference>
<proteinExistence type="predicted"/>
<dbReference type="Proteomes" id="UP000813461">
    <property type="component" value="Unassembled WGS sequence"/>
</dbReference>
<name>A0A8K0W3H8_9PLEO</name>
<dbReference type="PANTHER" id="PTHR24173">
    <property type="entry name" value="ANKYRIN REPEAT CONTAINING"/>
    <property type="match status" value="1"/>
</dbReference>
<feature type="repeat" description="ANK" evidence="3">
    <location>
        <begin position="509"/>
        <end position="541"/>
    </location>
</feature>
<dbReference type="PROSITE" id="PS50088">
    <property type="entry name" value="ANK_REPEAT"/>
    <property type="match status" value="1"/>
</dbReference>
<evidence type="ECO:0000256" key="3">
    <source>
        <dbReference type="PROSITE-ProRule" id="PRU00023"/>
    </source>
</evidence>
<feature type="region of interest" description="Disordered" evidence="4">
    <location>
        <begin position="39"/>
        <end position="81"/>
    </location>
</feature>
<dbReference type="SUPFAM" id="SSF48403">
    <property type="entry name" value="Ankyrin repeat"/>
    <property type="match status" value="1"/>
</dbReference>
<dbReference type="Pfam" id="PF12796">
    <property type="entry name" value="Ank_2"/>
    <property type="match status" value="1"/>
</dbReference>
<dbReference type="PROSITE" id="PS50297">
    <property type="entry name" value="ANK_REP_REGION"/>
    <property type="match status" value="1"/>
</dbReference>
<evidence type="ECO:0000313" key="6">
    <source>
        <dbReference type="Proteomes" id="UP000813461"/>
    </source>
</evidence>
<reference evidence="5" key="1">
    <citation type="journal article" date="2021" name="Nat. Commun.">
        <title>Genetic determinants of endophytism in the Arabidopsis root mycobiome.</title>
        <authorList>
            <person name="Mesny F."/>
            <person name="Miyauchi S."/>
            <person name="Thiergart T."/>
            <person name="Pickel B."/>
            <person name="Atanasova L."/>
            <person name="Karlsson M."/>
            <person name="Huettel B."/>
            <person name="Barry K.W."/>
            <person name="Haridas S."/>
            <person name="Chen C."/>
            <person name="Bauer D."/>
            <person name="Andreopoulos W."/>
            <person name="Pangilinan J."/>
            <person name="LaButti K."/>
            <person name="Riley R."/>
            <person name="Lipzen A."/>
            <person name="Clum A."/>
            <person name="Drula E."/>
            <person name="Henrissat B."/>
            <person name="Kohler A."/>
            <person name="Grigoriev I.V."/>
            <person name="Martin F.M."/>
            <person name="Hacquard S."/>
        </authorList>
    </citation>
    <scope>NUCLEOTIDE SEQUENCE</scope>
    <source>
        <strain evidence="5">MPI-SDFR-AT-0120</strain>
    </source>
</reference>
<keyword evidence="1" id="KW-0677">Repeat</keyword>
<sequence>MAWDELWFRRKAALANSAKAQPFYDELCNLGTVTTASKLHRTPTKEFEAPSEDLPLPSTAPLSGEKLGDEPKHLPDADGNIGSASSAKLLDSNYNANRSIYGPETIFESPPTKSNTDFVNQTASSEIDSPDLTSILELSSSAAIELLLLTPKEKPSIQRELDLLETETLDGCGCIEDIAQQPEHMLIKLLQDSIVDSACETGLDGEIFVLPDNFTELFNSSTSLNLVALRLALSIECLGFIQWYQSTFHFWPAGVREDVMVSMCDKPNRELFQCIADDWLGSGDVKIRVMERLAYNGDLELMDYMIERYETHGENWYLFSIHVNALDLALIAACAKGHVAIVRRLIELGANVKGPSLGKSMLAELFHTPSRTFYETPLVAAAGLRPENHGEILDILLYSGARDGGQRAMRKALEERSPEMIWCLIEHGISPNVILKQREWALTIGVATSHNKLVSAMLDTGIDINRVTSIWACRTVLQYSAAKGDDANVETFLDRGAHINNRGHASDWGGNCALIAAASCGHANTVRLLLNRGAKVEGACSIFGDLLQTICYLGYASVLEVLLDVQPPGLDWSVRTIHGEDLPALAARAFITPQKKMFERADNEKVIRLLTTKVSLFRTMCAVRVALIAAEARTPSRLNSSRTV</sequence>
<evidence type="ECO:0000256" key="1">
    <source>
        <dbReference type="ARBA" id="ARBA00022737"/>
    </source>
</evidence>
<feature type="compositionally biased region" description="Basic and acidic residues" evidence="4">
    <location>
        <begin position="66"/>
        <end position="76"/>
    </location>
</feature>
<accession>A0A8K0W3H8</accession>
<dbReference type="SMART" id="SM00248">
    <property type="entry name" value="ANK"/>
    <property type="match status" value="5"/>
</dbReference>
<dbReference type="OrthoDB" id="20872at2759"/>
<dbReference type="InterPro" id="IPR036770">
    <property type="entry name" value="Ankyrin_rpt-contain_sf"/>
</dbReference>
<keyword evidence="2 3" id="KW-0040">ANK repeat</keyword>
<protein>
    <submittedName>
        <fullName evidence="5">Ankyrin repeat-containing domain protein</fullName>
    </submittedName>
</protein>
<dbReference type="AlphaFoldDB" id="A0A8K0W3H8"/>